<evidence type="ECO:0000313" key="16">
    <source>
        <dbReference type="EMBL" id="PXX43755.1"/>
    </source>
</evidence>
<keyword evidence="5 11" id="KW-0812">Transmembrane</keyword>
<dbReference type="InterPro" id="IPR012910">
    <property type="entry name" value="Plug_dom"/>
</dbReference>
<dbReference type="GO" id="GO:0015344">
    <property type="term" value="F:siderophore uptake transmembrane transporter activity"/>
    <property type="evidence" value="ECO:0007669"/>
    <property type="project" value="TreeGrafter"/>
</dbReference>
<feature type="domain" description="TonB-dependent receptor plug" evidence="15">
    <location>
        <begin position="54"/>
        <end position="163"/>
    </location>
</feature>
<dbReference type="Proteomes" id="UP000247792">
    <property type="component" value="Unassembled WGS sequence"/>
</dbReference>
<keyword evidence="8 11" id="KW-0472">Membrane</keyword>
<dbReference type="Gene3D" id="2.170.130.10">
    <property type="entry name" value="TonB-dependent receptor, plug domain"/>
    <property type="match status" value="1"/>
</dbReference>
<keyword evidence="7 12" id="KW-0798">TonB box</keyword>
<dbReference type="InterPro" id="IPR000531">
    <property type="entry name" value="Beta-barrel_TonB"/>
</dbReference>
<feature type="chain" id="PRO_5016414863" evidence="13">
    <location>
        <begin position="24"/>
        <end position="698"/>
    </location>
</feature>
<evidence type="ECO:0000256" key="4">
    <source>
        <dbReference type="ARBA" id="ARBA00022452"/>
    </source>
</evidence>
<keyword evidence="6 13" id="KW-0732">Signal</keyword>
<comment type="similarity">
    <text evidence="2 11 12">Belongs to the TonB-dependent receptor family.</text>
</comment>
<dbReference type="InterPro" id="IPR036942">
    <property type="entry name" value="Beta-barrel_TonB_sf"/>
</dbReference>
<evidence type="ECO:0000256" key="7">
    <source>
        <dbReference type="ARBA" id="ARBA00023077"/>
    </source>
</evidence>
<evidence type="ECO:0000256" key="12">
    <source>
        <dbReference type="RuleBase" id="RU003357"/>
    </source>
</evidence>
<reference evidence="16 17" key="1">
    <citation type="submission" date="2018-05" db="EMBL/GenBank/DDBJ databases">
        <title>Genomic Encyclopedia of Type Strains, Phase IV (KMG-IV): sequencing the most valuable type-strain genomes for metagenomic binning, comparative biology and taxonomic classification.</title>
        <authorList>
            <person name="Goeker M."/>
        </authorList>
    </citation>
    <scope>NUCLEOTIDE SEQUENCE [LARGE SCALE GENOMIC DNA]</scope>
    <source>
        <strain evidence="16 17">DSM 19792</strain>
    </source>
</reference>
<keyword evidence="4 11" id="KW-1134">Transmembrane beta strand</keyword>
<evidence type="ECO:0000256" key="1">
    <source>
        <dbReference type="ARBA" id="ARBA00004571"/>
    </source>
</evidence>
<dbReference type="Gene3D" id="2.40.170.20">
    <property type="entry name" value="TonB-dependent receptor, beta-barrel domain"/>
    <property type="match status" value="1"/>
</dbReference>
<gene>
    <name evidence="16" type="ORF">DFR42_10323</name>
</gene>
<sequence length="698" mass="76899">MYLPPHTAMLTAILLSLSLTAHAAADIEEDDDLKAIYGDKLTVSIATGSQKSLRLAPAVTSVITAADIRAMGATDLDQVMETVAGMHAEKIGANNFAAYVLRGIINELNSQILVLQNGVPMTVLLTGNRSRLWGSYPLQHISRIEIIRGPGSALYGADAYSGVINIITKTSAEIRGTEFGISAGSFSTRDAWIQHGGKLGSVDVAAYFRAGKTAGHAEIITADAQTGLDRVFGTHASLAPGPANNGHDAVDAFLDLSYEKWRWRSNFILRDNIGTGTGTSSALDPSGKLKSQRLTSDLSWSDNHIGQDWCLGFNMSYSQYLQRLPSPLVLYPAGVTFPTGNFPDGIIGAPNTSERQLRASAYAVYTGWRDHQLRVGIGHDDLNMYDTYEFKNFLITPAGLPQPAGAVQTYTGALAFLEPHRRKVDYVYAQDEWQFAPDWNLTAGIRHDNFSDVGSTTNPRIALVWEAAYNLTAKLLYGQAFRAPSFNELYSINNPAQRGNPSIQPESIKTLEAALIWQARHDLQAKFNIFQFRMKNLIRTVPNAIKGTGSSYANTNSQEGHGMETELNWQASRQLRLSGNYSYQVNTDQVTNQDAGYAPHHHVFARADWQFAQDWLLSPQFNWVAGRKRTFGDLRPPVADYKLIDLSLRTNAGAWEVSGSIRNLMNVDAREPSFAPGSITNDIPLPKRNFYIQLLYKM</sequence>
<accession>A0A318J6V3</accession>
<evidence type="ECO:0000313" key="17">
    <source>
        <dbReference type="Proteomes" id="UP000247792"/>
    </source>
</evidence>
<dbReference type="PANTHER" id="PTHR30069">
    <property type="entry name" value="TONB-DEPENDENT OUTER MEMBRANE RECEPTOR"/>
    <property type="match status" value="1"/>
</dbReference>
<dbReference type="InterPro" id="IPR037066">
    <property type="entry name" value="Plug_dom_sf"/>
</dbReference>
<keyword evidence="17" id="KW-1185">Reference proteome</keyword>
<dbReference type="GO" id="GO:0009279">
    <property type="term" value="C:cell outer membrane"/>
    <property type="evidence" value="ECO:0007669"/>
    <property type="project" value="UniProtKB-SubCell"/>
</dbReference>
<evidence type="ECO:0000256" key="9">
    <source>
        <dbReference type="ARBA" id="ARBA00023170"/>
    </source>
</evidence>
<dbReference type="AlphaFoldDB" id="A0A318J6V3"/>
<comment type="caution">
    <text evidence="16">The sequence shown here is derived from an EMBL/GenBank/DDBJ whole genome shotgun (WGS) entry which is preliminary data.</text>
</comment>
<feature type="domain" description="TonB-dependent receptor-like beta-barrel" evidence="14">
    <location>
        <begin position="250"/>
        <end position="664"/>
    </location>
</feature>
<evidence type="ECO:0000256" key="13">
    <source>
        <dbReference type="SAM" id="SignalP"/>
    </source>
</evidence>
<feature type="signal peptide" evidence="13">
    <location>
        <begin position="1"/>
        <end position="23"/>
    </location>
</feature>
<dbReference type="SUPFAM" id="SSF56935">
    <property type="entry name" value="Porins"/>
    <property type="match status" value="1"/>
</dbReference>
<comment type="subcellular location">
    <subcellularLocation>
        <location evidence="1 11">Cell outer membrane</location>
        <topology evidence="1 11">Multi-pass membrane protein</topology>
    </subcellularLocation>
</comment>
<organism evidence="16 17">
    <name type="scientific">Undibacterium pigrum</name>
    <dbReference type="NCBI Taxonomy" id="401470"/>
    <lineage>
        <taxon>Bacteria</taxon>
        <taxon>Pseudomonadati</taxon>
        <taxon>Pseudomonadota</taxon>
        <taxon>Betaproteobacteria</taxon>
        <taxon>Burkholderiales</taxon>
        <taxon>Oxalobacteraceae</taxon>
        <taxon>Undibacterium</taxon>
    </lineage>
</organism>
<evidence type="ECO:0000256" key="8">
    <source>
        <dbReference type="ARBA" id="ARBA00023136"/>
    </source>
</evidence>
<evidence type="ECO:0000259" key="15">
    <source>
        <dbReference type="Pfam" id="PF07715"/>
    </source>
</evidence>
<dbReference type="PROSITE" id="PS52016">
    <property type="entry name" value="TONB_DEPENDENT_REC_3"/>
    <property type="match status" value="1"/>
</dbReference>
<keyword evidence="10 11" id="KW-0998">Cell outer membrane</keyword>
<evidence type="ECO:0000259" key="14">
    <source>
        <dbReference type="Pfam" id="PF00593"/>
    </source>
</evidence>
<dbReference type="EMBL" id="QJKB01000003">
    <property type="protein sequence ID" value="PXX43755.1"/>
    <property type="molecule type" value="Genomic_DNA"/>
</dbReference>
<evidence type="ECO:0000256" key="6">
    <source>
        <dbReference type="ARBA" id="ARBA00022729"/>
    </source>
</evidence>
<dbReference type="PANTHER" id="PTHR30069:SF29">
    <property type="entry name" value="HEMOGLOBIN AND HEMOGLOBIN-HAPTOGLOBIN-BINDING PROTEIN 1-RELATED"/>
    <property type="match status" value="1"/>
</dbReference>
<protein>
    <submittedName>
        <fullName evidence="16">Iron complex outermembrane receptor protein</fullName>
    </submittedName>
</protein>
<evidence type="ECO:0000256" key="11">
    <source>
        <dbReference type="PROSITE-ProRule" id="PRU01360"/>
    </source>
</evidence>
<dbReference type="Pfam" id="PF00593">
    <property type="entry name" value="TonB_dep_Rec_b-barrel"/>
    <property type="match status" value="1"/>
</dbReference>
<proteinExistence type="inferred from homology"/>
<keyword evidence="9 16" id="KW-0675">Receptor</keyword>
<evidence type="ECO:0000256" key="3">
    <source>
        <dbReference type="ARBA" id="ARBA00022448"/>
    </source>
</evidence>
<evidence type="ECO:0000256" key="2">
    <source>
        <dbReference type="ARBA" id="ARBA00009810"/>
    </source>
</evidence>
<name>A0A318J6V3_9BURK</name>
<evidence type="ECO:0000256" key="5">
    <source>
        <dbReference type="ARBA" id="ARBA00022692"/>
    </source>
</evidence>
<dbReference type="RefSeq" id="WP_245936921.1">
    <property type="nucleotide sequence ID" value="NZ_QJKB01000003.1"/>
</dbReference>
<dbReference type="Pfam" id="PF07715">
    <property type="entry name" value="Plug"/>
    <property type="match status" value="1"/>
</dbReference>
<dbReference type="GO" id="GO:0044718">
    <property type="term" value="P:siderophore transmembrane transport"/>
    <property type="evidence" value="ECO:0007669"/>
    <property type="project" value="TreeGrafter"/>
</dbReference>
<evidence type="ECO:0000256" key="10">
    <source>
        <dbReference type="ARBA" id="ARBA00023237"/>
    </source>
</evidence>
<keyword evidence="3 11" id="KW-0813">Transport</keyword>
<dbReference type="InterPro" id="IPR039426">
    <property type="entry name" value="TonB-dep_rcpt-like"/>
</dbReference>
<dbReference type="CDD" id="cd01347">
    <property type="entry name" value="ligand_gated_channel"/>
    <property type="match status" value="1"/>
</dbReference>